<keyword evidence="1" id="KW-0233">DNA recombination</keyword>
<dbReference type="GO" id="GO:0006310">
    <property type="term" value="P:DNA recombination"/>
    <property type="evidence" value="ECO:0007669"/>
    <property type="project" value="UniProtKB-KW"/>
</dbReference>
<reference evidence="2 3" key="1">
    <citation type="submission" date="2018-11" db="EMBL/GenBank/DDBJ databases">
        <authorList>
            <person name="Kleinhagauer T."/>
            <person name="Glaeser S.P."/>
            <person name="Spergser J."/>
            <person name="Ruckert C."/>
            <person name="Kaempfer P."/>
            <person name="Busse H.-J."/>
        </authorList>
    </citation>
    <scope>NUCLEOTIDE SEQUENCE [LARGE SCALE GENOMIC DNA]</scope>
    <source>
        <strain evidence="2 3">812CH</strain>
    </source>
</reference>
<organism evidence="2 3">
    <name type="scientific">Corynebacterium pseudopelargi</name>
    <dbReference type="NCBI Taxonomy" id="2080757"/>
    <lineage>
        <taxon>Bacteria</taxon>
        <taxon>Bacillati</taxon>
        <taxon>Actinomycetota</taxon>
        <taxon>Actinomycetes</taxon>
        <taxon>Mycobacteriales</taxon>
        <taxon>Corynebacteriaceae</taxon>
        <taxon>Corynebacterium</taxon>
    </lineage>
</organism>
<dbReference type="Proteomes" id="UP000271426">
    <property type="component" value="Chromosome"/>
</dbReference>
<name>A0A3G6IVR0_9CORY</name>
<keyword evidence="3" id="KW-1185">Reference proteome</keyword>
<dbReference type="EMBL" id="CP033898">
    <property type="protein sequence ID" value="AZA09762.1"/>
    <property type="molecule type" value="Genomic_DNA"/>
</dbReference>
<dbReference type="InterPro" id="IPR011010">
    <property type="entry name" value="DNA_brk_join_enz"/>
</dbReference>
<dbReference type="SUPFAM" id="SSF56349">
    <property type="entry name" value="DNA breaking-rejoining enzymes"/>
    <property type="match status" value="1"/>
</dbReference>
<dbReference type="Gene3D" id="1.10.443.10">
    <property type="entry name" value="Intergrase catalytic core"/>
    <property type="match status" value="1"/>
</dbReference>
<dbReference type="GO" id="GO:0003677">
    <property type="term" value="F:DNA binding"/>
    <property type="evidence" value="ECO:0007669"/>
    <property type="project" value="InterPro"/>
</dbReference>
<sequence>MALAKASKHPDVVWVLGTTGMRIGELTGLQARDIDVVGRRISIERNAVLVDSLSVVGTPKNGGAPCGHRARVCVRDAGGAVSAEVAVRVGVF</sequence>
<gene>
    <name evidence="2" type="ORF">CPPEL_08290</name>
</gene>
<protein>
    <recommendedName>
        <fullName evidence="4">Phage integrase family protein</fullName>
    </recommendedName>
</protein>
<dbReference type="GO" id="GO:0015074">
    <property type="term" value="P:DNA integration"/>
    <property type="evidence" value="ECO:0007669"/>
    <property type="project" value="InterPro"/>
</dbReference>
<evidence type="ECO:0000313" key="2">
    <source>
        <dbReference type="EMBL" id="AZA09762.1"/>
    </source>
</evidence>
<proteinExistence type="predicted"/>
<accession>A0A3G6IVR0</accession>
<evidence type="ECO:0000313" key="3">
    <source>
        <dbReference type="Proteomes" id="UP000271426"/>
    </source>
</evidence>
<dbReference type="KEGG" id="cpso:CPPEL_08290"/>
<dbReference type="InterPro" id="IPR013762">
    <property type="entry name" value="Integrase-like_cat_sf"/>
</dbReference>
<dbReference type="AlphaFoldDB" id="A0A3G6IVR0"/>
<evidence type="ECO:0000256" key="1">
    <source>
        <dbReference type="ARBA" id="ARBA00023172"/>
    </source>
</evidence>
<evidence type="ECO:0008006" key="4">
    <source>
        <dbReference type="Google" id="ProtNLM"/>
    </source>
</evidence>